<dbReference type="InterPro" id="IPR054496">
    <property type="entry name" value="E217_GP41"/>
</dbReference>
<evidence type="ECO:0000313" key="2">
    <source>
        <dbReference type="Proteomes" id="UP000682951"/>
    </source>
</evidence>
<keyword evidence="2" id="KW-1185">Reference proteome</keyword>
<evidence type="ECO:0000313" key="1">
    <source>
        <dbReference type="EMBL" id="MBR8464274.1"/>
    </source>
</evidence>
<protein>
    <submittedName>
        <fullName evidence="1">Uncharacterized protein</fullName>
    </submittedName>
</protein>
<dbReference type="EMBL" id="JAGSSW010000006">
    <property type="protein sequence ID" value="MBR8464274.1"/>
    <property type="molecule type" value="Genomic_DNA"/>
</dbReference>
<accession>A0ABS5HJ30</accession>
<gene>
    <name evidence="1" type="ORF">KDD93_06830</name>
</gene>
<comment type="caution">
    <text evidence="1">The sequence shown here is derived from an EMBL/GenBank/DDBJ whole genome shotgun (WGS) entry which is preliminary data.</text>
</comment>
<organism evidence="1 2">
    <name type="scientific">Campylobacter anatolicus</name>
    <dbReference type="NCBI Taxonomy" id="2829105"/>
    <lineage>
        <taxon>Bacteria</taxon>
        <taxon>Pseudomonadati</taxon>
        <taxon>Campylobacterota</taxon>
        <taxon>Epsilonproteobacteria</taxon>
        <taxon>Campylobacterales</taxon>
        <taxon>Campylobacteraceae</taxon>
        <taxon>Campylobacter</taxon>
    </lineage>
</organism>
<dbReference type="Proteomes" id="UP000682951">
    <property type="component" value="Unassembled WGS sequence"/>
</dbReference>
<dbReference type="Pfam" id="PF22759">
    <property type="entry name" value="E217_GP41"/>
    <property type="match status" value="1"/>
</dbReference>
<proteinExistence type="predicted"/>
<dbReference type="RefSeq" id="WP_212142209.1">
    <property type="nucleotide sequence ID" value="NZ_JAGSSW010000006.1"/>
</dbReference>
<reference evidence="1 2" key="1">
    <citation type="submission" date="2021-04" db="EMBL/GenBank/DDBJ databases">
        <title>Molecular and phenotypic characterization and identification of bacterial isolates recovered from the Anatolian ground squirrels (Spermophilus xanthoprymnus) and which have the potential to form a new species in the Campylobacter genus.</title>
        <authorList>
            <person name="Aydin F."/>
            <person name="Abay S."/>
            <person name="Kayman T."/>
            <person name="Karakaya E."/>
            <person name="Mustak H.K."/>
            <person name="Mustak I.B."/>
            <person name="Bilgin N."/>
            <person name="Duzler A."/>
            <person name="Sahin O."/>
            <person name="Guran O."/>
            <person name="Saticioglu I.B."/>
        </authorList>
    </citation>
    <scope>NUCLEOTIDE SEQUENCE [LARGE SCALE GENOMIC DNA]</scope>
    <source>
        <strain evidence="2">faydin-G24</strain>
    </source>
</reference>
<sequence>MRQFNRVYKLEIGNKYQSIKIDNLAVSFSIEKTITSEPNAARIEIYNLNKNNRNLLADGIFKFVRLEAGYNEAGLIYEGEIATAYTVRNDLDFISVLECGDGQSDYTKAQVYTTLKSGVKDSEIVNLCLKNMSSKGGAIDLPKDRALPRCKVLAGDVKDYITQVARNNDADWHILDGRVNVLPRDKILNNNEGFILSENTGLIGAPQKTDDGLKLQCLLNPRLNIGSLVRVESIMQEYSGDYKIVKITHNGDFTGDMWQSEIIATGGKFIKVQR</sequence>
<name>A0ABS5HJ30_9BACT</name>
<dbReference type="NCBIfam" id="NF047561">
    <property type="entry name" value="orf58_phage_fam"/>
    <property type="match status" value="1"/>
</dbReference>